<name>A0ABD2R1X7_9SOLN</name>
<reference evidence="3 4" key="1">
    <citation type="submission" date="2024-05" db="EMBL/GenBank/DDBJ databases">
        <title>De novo assembly of an allotetraploid wild potato.</title>
        <authorList>
            <person name="Hosaka A.J."/>
        </authorList>
    </citation>
    <scope>NUCLEOTIDE SEQUENCE [LARGE SCALE GENOMIC DNA]</scope>
    <source>
        <tissue evidence="3">Young leaves</tissue>
    </source>
</reference>
<comment type="caution">
    <text evidence="3">The sequence shown here is derived from an EMBL/GenBank/DDBJ whole genome shotgun (WGS) entry which is preliminary data.</text>
</comment>
<dbReference type="GO" id="GO:0016747">
    <property type="term" value="F:acyltransferase activity, transferring groups other than amino-acyl groups"/>
    <property type="evidence" value="ECO:0007669"/>
    <property type="project" value="UniProtKB-ARBA"/>
</dbReference>
<gene>
    <name evidence="3" type="ORF">AABB24_036812</name>
</gene>
<evidence type="ECO:0000256" key="1">
    <source>
        <dbReference type="ARBA" id="ARBA00022679"/>
    </source>
</evidence>
<sequence length="250" mass="28353">MFMWEETKKKNLDMRDIMTPPEHKVRGTFTIKRDDIEKLKNLILNSRRRGSTTLTHVTSFTVTTAYVWTCLIKSGDAIGEEMIIDDSVMEYFGCAADFRARFNPPLPQSYFGNCIVGCVTRSIRHVDLVGKESFEIAVELIGEIIQTKMKDEEWVLNGDWSKVLDNVDLTRFFTIAGSPKHDLYAADFGWGKAAKLEFISLDNDDGGISMSLSKSKDFDEDLEIGLSLSKTRMNAFATIFTHGLSFLYQV</sequence>
<evidence type="ECO:0000313" key="4">
    <source>
        <dbReference type="Proteomes" id="UP001627284"/>
    </source>
</evidence>
<evidence type="ECO:0000256" key="2">
    <source>
        <dbReference type="ARBA" id="ARBA00023315"/>
    </source>
</evidence>
<dbReference type="InterPro" id="IPR051504">
    <property type="entry name" value="Plant_metabolite_acyltrans"/>
</dbReference>
<dbReference type="InterPro" id="IPR023213">
    <property type="entry name" value="CAT-like_dom_sf"/>
</dbReference>
<dbReference type="Pfam" id="PF02458">
    <property type="entry name" value="Transferase"/>
    <property type="match status" value="1"/>
</dbReference>
<keyword evidence="2" id="KW-0012">Acyltransferase</keyword>
<dbReference type="AlphaFoldDB" id="A0ABD2R1X7"/>
<protein>
    <recommendedName>
        <fullName evidence="5">Anthocyanin acyltransferase</fullName>
    </recommendedName>
</protein>
<dbReference type="EMBL" id="JBJKTR010000022">
    <property type="protein sequence ID" value="KAL3325771.1"/>
    <property type="molecule type" value="Genomic_DNA"/>
</dbReference>
<keyword evidence="1" id="KW-0808">Transferase</keyword>
<keyword evidence="4" id="KW-1185">Reference proteome</keyword>
<dbReference type="Gene3D" id="3.30.559.10">
    <property type="entry name" value="Chloramphenicol acetyltransferase-like domain"/>
    <property type="match status" value="1"/>
</dbReference>
<proteinExistence type="predicted"/>
<organism evidence="3 4">
    <name type="scientific">Solanum stoloniferum</name>
    <dbReference type="NCBI Taxonomy" id="62892"/>
    <lineage>
        <taxon>Eukaryota</taxon>
        <taxon>Viridiplantae</taxon>
        <taxon>Streptophyta</taxon>
        <taxon>Embryophyta</taxon>
        <taxon>Tracheophyta</taxon>
        <taxon>Spermatophyta</taxon>
        <taxon>Magnoliopsida</taxon>
        <taxon>eudicotyledons</taxon>
        <taxon>Gunneridae</taxon>
        <taxon>Pentapetalae</taxon>
        <taxon>asterids</taxon>
        <taxon>lamiids</taxon>
        <taxon>Solanales</taxon>
        <taxon>Solanaceae</taxon>
        <taxon>Solanoideae</taxon>
        <taxon>Solaneae</taxon>
        <taxon>Solanum</taxon>
    </lineage>
</organism>
<dbReference type="PANTHER" id="PTHR31625">
    <property type="match status" value="1"/>
</dbReference>
<accession>A0ABD2R1X7</accession>
<evidence type="ECO:0008006" key="5">
    <source>
        <dbReference type="Google" id="ProtNLM"/>
    </source>
</evidence>
<evidence type="ECO:0000313" key="3">
    <source>
        <dbReference type="EMBL" id="KAL3325771.1"/>
    </source>
</evidence>
<dbReference type="Proteomes" id="UP001627284">
    <property type="component" value="Unassembled WGS sequence"/>
</dbReference>